<organism evidence="9">
    <name type="scientific">Schlesneria paludicola</name>
    <dbReference type="NCBI Taxonomy" id="360056"/>
    <lineage>
        <taxon>Bacteria</taxon>
        <taxon>Pseudomonadati</taxon>
        <taxon>Planctomycetota</taxon>
        <taxon>Planctomycetia</taxon>
        <taxon>Planctomycetales</taxon>
        <taxon>Planctomycetaceae</taxon>
        <taxon>Schlesneria</taxon>
    </lineage>
</organism>
<comment type="catalytic activity">
    <reaction evidence="6 7">
        <text>Release of N-terminal amino acids, preferentially methionine, from peptides and arylamides.</text>
        <dbReference type="EC" id="3.4.11.18"/>
    </reaction>
</comment>
<protein>
    <recommendedName>
        <fullName evidence="6 7">Methionine aminopeptidase</fullName>
        <shortName evidence="6">MAP</shortName>
        <shortName evidence="6">MetAP</shortName>
        <ecNumber evidence="6 7">3.4.11.18</ecNumber>
    </recommendedName>
    <alternativeName>
        <fullName evidence="6">Peptidase M</fullName>
    </alternativeName>
</protein>
<comment type="function">
    <text evidence="1 6">Removes the N-terminal methionine from nascent proteins. The N-terminal methionine is often cleaved when the second residue in the primary sequence is small and uncharged (Met-Ala-, Cys, Gly, Pro, Ser, Thr, or Val). Requires deformylation of the N(alpha)-formylated initiator methionine before it can be hydrolyzed.</text>
</comment>
<feature type="binding site" evidence="6">
    <location>
        <position position="213"/>
    </location>
    <ligand>
        <name>a divalent metal cation</name>
        <dbReference type="ChEBI" id="CHEBI:60240"/>
        <label>2</label>
        <note>catalytic</note>
    </ligand>
</feature>
<keyword evidence="5 6" id="KW-0378">Hydrolase</keyword>
<feature type="binding site" evidence="6">
    <location>
        <position position="115"/>
    </location>
    <ligand>
        <name>a divalent metal cation</name>
        <dbReference type="ChEBI" id="CHEBI:60240"/>
        <label>2</label>
        <note>catalytic</note>
    </ligand>
</feature>
<feature type="binding site" evidence="6">
    <location>
        <position position="104"/>
    </location>
    <ligand>
        <name>a divalent metal cation</name>
        <dbReference type="ChEBI" id="CHEBI:60240"/>
        <label>1</label>
    </ligand>
</feature>
<evidence type="ECO:0000256" key="7">
    <source>
        <dbReference type="RuleBase" id="RU003653"/>
    </source>
</evidence>
<evidence type="ECO:0000256" key="4">
    <source>
        <dbReference type="ARBA" id="ARBA00022723"/>
    </source>
</evidence>
<dbReference type="InterPro" id="IPR000994">
    <property type="entry name" value="Pept_M24"/>
</dbReference>
<evidence type="ECO:0000259" key="8">
    <source>
        <dbReference type="Pfam" id="PF00557"/>
    </source>
</evidence>
<feature type="binding site" evidence="6">
    <location>
        <position position="245"/>
    </location>
    <ligand>
        <name>a divalent metal cation</name>
        <dbReference type="ChEBI" id="CHEBI:60240"/>
        <label>2</label>
        <note>catalytic</note>
    </ligand>
</feature>
<feature type="binding site" evidence="6">
    <location>
        <position position="115"/>
    </location>
    <ligand>
        <name>a divalent metal cation</name>
        <dbReference type="ChEBI" id="CHEBI:60240"/>
        <label>1</label>
    </ligand>
</feature>
<dbReference type="GO" id="GO:0070006">
    <property type="term" value="F:metalloaminopeptidase activity"/>
    <property type="evidence" value="ECO:0007669"/>
    <property type="project" value="UniProtKB-UniRule"/>
</dbReference>
<dbReference type="SUPFAM" id="SSF55920">
    <property type="entry name" value="Creatinase/aminopeptidase"/>
    <property type="match status" value="1"/>
</dbReference>
<dbReference type="GO" id="GO:0004239">
    <property type="term" value="F:initiator methionyl aminopeptidase activity"/>
    <property type="evidence" value="ECO:0007669"/>
    <property type="project" value="UniProtKB-UniRule"/>
</dbReference>
<reference evidence="9" key="1">
    <citation type="journal article" date="2020" name="mSystems">
        <title>Genome- and Community-Level Interaction Insights into Carbon Utilization and Element Cycling Functions of Hydrothermarchaeota in Hydrothermal Sediment.</title>
        <authorList>
            <person name="Zhou Z."/>
            <person name="Liu Y."/>
            <person name="Xu W."/>
            <person name="Pan J."/>
            <person name="Luo Z.H."/>
            <person name="Li M."/>
        </authorList>
    </citation>
    <scope>NUCLEOTIDE SEQUENCE [LARGE SCALE GENOMIC DNA]</scope>
    <source>
        <strain evidence="9">SpSt-339</strain>
    </source>
</reference>
<evidence type="ECO:0000256" key="5">
    <source>
        <dbReference type="ARBA" id="ARBA00022801"/>
    </source>
</evidence>
<comment type="subunit">
    <text evidence="6">Monomer.</text>
</comment>
<dbReference type="InterPro" id="IPR001714">
    <property type="entry name" value="Pept_M24_MAP"/>
</dbReference>
<accession>A0A7C2K0L8</accession>
<evidence type="ECO:0000256" key="6">
    <source>
        <dbReference type="HAMAP-Rule" id="MF_01974"/>
    </source>
</evidence>
<dbReference type="NCBIfam" id="TIGR00500">
    <property type="entry name" value="met_pdase_I"/>
    <property type="match status" value="1"/>
</dbReference>
<dbReference type="Pfam" id="PF00557">
    <property type="entry name" value="Peptidase_M24"/>
    <property type="match status" value="1"/>
</dbReference>
<feature type="binding site" evidence="6">
    <location>
        <position position="185"/>
    </location>
    <ligand>
        <name>substrate</name>
    </ligand>
</feature>
<dbReference type="AlphaFoldDB" id="A0A7C2K0L8"/>
<feature type="binding site" evidence="6">
    <location>
        <position position="87"/>
    </location>
    <ligand>
        <name>substrate</name>
    </ligand>
</feature>
<dbReference type="InterPro" id="IPR002467">
    <property type="entry name" value="Pept_M24A_MAP1"/>
</dbReference>
<dbReference type="PANTHER" id="PTHR43330">
    <property type="entry name" value="METHIONINE AMINOPEPTIDASE"/>
    <property type="match status" value="1"/>
</dbReference>
<keyword evidence="2 6" id="KW-0031">Aminopeptidase</keyword>
<evidence type="ECO:0000313" key="9">
    <source>
        <dbReference type="EMBL" id="HEN16222.1"/>
    </source>
</evidence>
<feature type="domain" description="Peptidase M24" evidence="8">
    <location>
        <begin position="21"/>
        <end position="252"/>
    </location>
</feature>
<dbReference type="HAMAP" id="MF_01974">
    <property type="entry name" value="MetAP_1"/>
    <property type="match status" value="1"/>
</dbReference>
<keyword evidence="4 6" id="KW-0479">Metal-binding</keyword>
<keyword evidence="3 6" id="KW-0645">Protease</keyword>
<evidence type="ECO:0000256" key="2">
    <source>
        <dbReference type="ARBA" id="ARBA00022438"/>
    </source>
</evidence>
<dbReference type="PROSITE" id="PS00680">
    <property type="entry name" value="MAP_1"/>
    <property type="match status" value="1"/>
</dbReference>
<dbReference type="InterPro" id="IPR036005">
    <property type="entry name" value="Creatinase/aminopeptidase-like"/>
</dbReference>
<dbReference type="Gene3D" id="3.90.230.10">
    <property type="entry name" value="Creatinase/methionine aminopeptidase superfamily"/>
    <property type="match status" value="1"/>
</dbReference>
<dbReference type="GO" id="GO:0006508">
    <property type="term" value="P:proteolysis"/>
    <property type="evidence" value="ECO:0007669"/>
    <property type="project" value="UniProtKB-KW"/>
</dbReference>
<feature type="binding site" evidence="6">
    <location>
        <position position="178"/>
    </location>
    <ligand>
        <name>a divalent metal cation</name>
        <dbReference type="ChEBI" id="CHEBI:60240"/>
        <label>2</label>
        <note>catalytic</note>
    </ligand>
</feature>
<dbReference type="GO" id="GO:0046872">
    <property type="term" value="F:metal ion binding"/>
    <property type="evidence" value="ECO:0007669"/>
    <property type="project" value="UniProtKB-UniRule"/>
</dbReference>
<gene>
    <name evidence="6 9" type="primary">map</name>
    <name evidence="9" type="ORF">ENQ76_12235</name>
</gene>
<dbReference type="PANTHER" id="PTHR43330:SF27">
    <property type="entry name" value="METHIONINE AMINOPEPTIDASE"/>
    <property type="match status" value="1"/>
</dbReference>
<dbReference type="EMBL" id="DSOK01000341">
    <property type="protein sequence ID" value="HEN16222.1"/>
    <property type="molecule type" value="Genomic_DNA"/>
</dbReference>
<dbReference type="CDD" id="cd01086">
    <property type="entry name" value="MetAP1"/>
    <property type="match status" value="1"/>
</dbReference>
<comment type="similarity">
    <text evidence="6">Belongs to the peptidase M24A family. Methionine aminopeptidase type 1 subfamily.</text>
</comment>
<dbReference type="PRINTS" id="PR00599">
    <property type="entry name" value="MAPEPTIDASE"/>
</dbReference>
<proteinExistence type="inferred from homology"/>
<evidence type="ECO:0000256" key="1">
    <source>
        <dbReference type="ARBA" id="ARBA00002521"/>
    </source>
</evidence>
<dbReference type="GO" id="GO:0005829">
    <property type="term" value="C:cytosol"/>
    <property type="evidence" value="ECO:0007669"/>
    <property type="project" value="TreeGrafter"/>
</dbReference>
<comment type="caution">
    <text evidence="9">The sequence shown here is derived from an EMBL/GenBank/DDBJ whole genome shotgun (WGS) entry which is preliminary data.</text>
</comment>
<evidence type="ECO:0000256" key="3">
    <source>
        <dbReference type="ARBA" id="ARBA00022670"/>
    </source>
</evidence>
<dbReference type="EC" id="3.4.11.18" evidence="6 7"/>
<name>A0A7C2K0L8_9PLAN</name>
<sequence>MAVKNKKAKRKIPLYFDEEREGLREAGRFNAELMDFVRQHIRPGITTLEIDRLIYEYTTDHGHAPATLGYKGYPRSTCTSVNEVVCHGIPDSTPLQEGDIVNVDLTTVVHGWYGDSSETFIIGEAQDDVRRLVQVAFDSLHAGIQACQPYARVCDIGRTIERFAKARGYEVVREYQGHGIGREFHQEPGVPHYLPKVGACQDLLEPGMCFTVEPMVNAGTWRTFVDTRDNWTVRTLDLALSAQFEHTVLITESGPEILTQPVHGPHPGHKF</sequence>
<feature type="binding site" evidence="6">
    <location>
        <position position="245"/>
    </location>
    <ligand>
        <name>a divalent metal cation</name>
        <dbReference type="ChEBI" id="CHEBI:60240"/>
        <label>1</label>
    </ligand>
</feature>
<comment type="cofactor">
    <cofactor evidence="6">
        <name>Co(2+)</name>
        <dbReference type="ChEBI" id="CHEBI:48828"/>
    </cofactor>
    <cofactor evidence="6">
        <name>Zn(2+)</name>
        <dbReference type="ChEBI" id="CHEBI:29105"/>
    </cofactor>
    <cofactor evidence="6">
        <name>Mn(2+)</name>
        <dbReference type="ChEBI" id="CHEBI:29035"/>
    </cofactor>
    <cofactor evidence="6">
        <name>Fe(2+)</name>
        <dbReference type="ChEBI" id="CHEBI:29033"/>
    </cofactor>
    <text evidence="6">Binds 2 divalent metal cations per subunit. Has a high-affinity and a low affinity metal-binding site. The true nature of the physiological cofactor is under debate. The enzyme is active with cobalt, zinc, manganese or divalent iron ions. Most likely, methionine aminopeptidases function as mononuclear Fe(2+)-metalloproteases under physiological conditions, and the catalytically relevant metal-binding site has been assigned to the histidine-containing high-affinity site.</text>
</comment>